<proteinExistence type="predicted"/>
<evidence type="ECO:0000313" key="1">
    <source>
        <dbReference type="EMBL" id="KNC23679.1"/>
    </source>
</evidence>
<accession>A0A0L0BWP7</accession>
<reference evidence="1 2" key="1">
    <citation type="journal article" date="2015" name="Nat. Commun.">
        <title>Lucilia cuprina genome unlocks parasitic fly biology to underpin future interventions.</title>
        <authorList>
            <person name="Anstead C.A."/>
            <person name="Korhonen P.K."/>
            <person name="Young N.D."/>
            <person name="Hall R.S."/>
            <person name="Jex A.R."/>
            <person name="Murali S.C."/>
            <person name="Hughes D.S."/>
            <person name="Lee S.F."/>
            <person name="Perry T."/>
            <person name="Stroehlein A.J."/>
            <person name="Ansell B.R."/>
            <person name="Breugelmans B."/>
            <person name="Hofmann A."/>
            <person name="Qu J."/>
            <person name="Dugan S."/>
            <person name="Lee S.L."/>
            <person name="Chao H."/>
            <person name="Dinh H."/>
            <person name="Han Y."/>
            <person name="Doddapaneni H.V."/>
            <person name="Worley K.C."/>
            <person name="Muzny D.M."/>
            <person name="Ioannidis P."/>
            <person name="Waterhouse R.M."/>
            <person name="Zdobnov E.M."/>
            <person name="James P.J."/>
            <person name="Bagnall N.H."/>
            <person name="Kotze A.C."/>
            <person name="Gibbs R.A."/>
            <person name="Richards S."/>
            <person name="Batterham P."/>
            <person name="Gasser R.B."/>
        </authorList>
    </citation>
    <scope>NUCLEOTIDE SEQUENCE [LARGE SCALE GENOMIC DNA]</scope>
    <source>
        <strain evidence="1 2">LS</strain>
        <tissue evidence="1">Full body</tissue>
    </source>
</reference>
<dbReference type="EMBL" id="JRES01001310">
    <property type="protein sequence ID" value="KNC23679.1"/>
    <property type="molecule type" value="Genomic_DNA"/>
</dbReference>
<organism evidence="1 2">
    <name type="scientific">Lucilia cuprina</name>
    <name type="common">Green bottle fly</name>
    <name type="synonym">Australian sheep blowfly</name>
    <dbReference type="NCBI Taxonomy" id="7375"/>
    <lineage>
        <taxon>Eukaryota</taxon>
        <taxon>Metazoa</taxon>
        <taxon>Ecdysozoa</taxon>
        <taxon>Arthropoda</taxon>
        <taxon>Hexapoda</taxon>
        <taxon>Insecta</taxon>
        <taxon>Pterygota</taxon>
        <taxon>Neoptera</taxon>
        <taxon>Endopterygota</taxon>
        <taxon>Diptera</taxon>
        <taxon>Brachycera</taxon>
        <taxon>Muscomorpha</taxon>
        <taxon>Oestroidea</taxon>
        <taxon>Calliphoridae</taxon>
        <taxon>Luciliinae</taxon>
        <taxon>Lucilia</taxon>
    </lineage>
</organism>
<comment type="caution">
    <text evidence="1">The sequence shown here is derived from an EMBL/GenBank/DDBJ whole genome shotgun (WGS) entry which is preliminary data.</text>
</comment>
<name>A0A0L0BWP7_LUCCU</name>
<keyword evidence="2" id="KW-1185">Reference proteome</keyword>
<protein>
    <submittedName>
        <fullName evidence="1">Uncharacterized protein</fullName>
    </submittedName>
</protein>
<dbReference type="AlphaFoldDB" id="A0A0L0BWP7"/>
<evidence type="ECO:0000313" key="2">
    <source>
        <dbReference type="Proteomes" id="UP000037069"/>
    </source>
</evidence>
<sequence>MPEIPPSMLGSRKELQKGLPKKTTYFPKVIFVDFFLNPQFKVIVPESNFGRFDNGMLYSLRIVRHFGQVVLRVLSRLSANSAAVTKKLGLLAGFYRQRARETSNDSGGGIVIHNRNPLLICITEVTFIVQIGEGINVLNGVDVDDIEGLRRLLMQHRATKPSLHSCFA</sequence>
<gene>
    <name evidence="1" type="ORF">FF38_00803</name>
</gene>
<dbReference type="Proteomes" id="UP000037069">
    <property type="component" value="Unassembled WGS sequence"/>
</dbReference>